<reference evidence="1 2" key="1">
    <citation type="submission" date="2019-06" db="EMBL/GenBank/DDBJ databases">
        <title>Complete genome sequence of Antarcticibacterium flavum KCTC 52984T from an Antarctic marine sediment.</title>
        <authorList>
            <person name="Lee Y.M."/>
            <person name="Shin S.C."/>
        </authorList>
    </citation>
    <scope>NUCLEOTIDE SEQUENCE [LARGE SCALE GENOMIC DNA]</scope>
    <source>
        <strain evidence="1 2">KCTC 52984</strain>
    </source>
</reference>
<dbReference type="EMBL" id="CP040812">
    <property type="protein sequence ID" value="QCY68906.1"/>
    <property type="molecule type" value="Genomic_DNA"/>
</dbReference>
<accession>A0A5B7X080</accession>
<keyword evidence="2" id="KW-1185">Reference proteome</keyword>
<protein>
    <recommendedName>
        <fullName evidence="3">Porin family protein</fullName>
    </recommendedName>
</protein>
<gene>
    <name evidence="1" type="ORF">FHG64_05540</name>
</gene>
<proteinExistence type="predicted"/>
<dbReference type="AlphaFoldDB" id="A0A5B7X080"/>
<sequence length="211" mass="22614">MKTILLLSTLFIFGFGAISYAQLEEGNLMLGTDIGSGITNTTSNGLFSLDFGLNDGAGYDLGLSPKAGYFLNDNLVLGAIVNLGYSKSPRSAGQSTETFVYGVQAFTRFYIRPGEANLEELVRTGRFFLENNAGVAGVNVTGGSTTNGFTFGFGPGYSWFLNSYIALEAIVKYNGLVGGGNTDFQNSIGLNLGIQIFIPRAEARERVEQFE</sequence>
<evidence type="ECO:0008006" key="3">
    <source>
        <dbReference type="Google" id="ProtNLM"/>
    </source>
</evidence>
<dbReference type="OrthoDB" id="945117at2"/>
<dbReference type="KEGG" id="afla:FHG64_05540"/>
<evidence type="ECO:0000313" key="2">
    <source>
        <dbReference type="Proteomes" id="UP000309016"/>
    </source>
</evidence>
<dbReference type="RefSeq" id="WP_139065491.1">
    <property type="nucleotide sequence ID" value="NZ_CP040812.1"/>
</dbReference>
<dbReference type="Proteomes" id="UP000309016">
    <property type="component" value="Chromosome"/>
</dbReference>
<organism evidence="1 2">
    <name type="scientific">Antarcticibacterium flavum</name>
    <dbReference type="NCBI Taxonomy" id="2058175"/>
    <lineage>
        <taxon>Bacteria</taxon>
        <taxon>Pseudomonadati</taxon>
        <taxon>Bacteroidota</taxon>
        <taxon>Flavobacteriia</taxon>
        <taxon>Flavobacteriales</taxon>
        <taxon>Flavobacteriaceae</taxon>
        <taxon>Antarcticibacterium</taxon>
    </lineage>
</organism>
<evidence type="ECO:0000313" key="1">
    <source>
        <dbReference type="EMBL" id="QCY68906.1"/>
    </source>
</evidence>
<name>A0A5B7X080_9FLAO</name>